<sequence length="40" mass="4423">MLAALLAPLPHEVLHRLRLPERPDTVLRWPAPTASTNPAT</sequence>
<organism evidence="1 2">
    <name type="scientific">Streptomyces aureus</name>
    <dbReference type="NCBI Taxonomy" id="193461"/>
    <lineage>
        <taxon>Bacteria</taxon>
        <taxon>Bacillati</taxon>
        <taxon>Actinomycetota</taxon>
        <taxon>Actinomycetes</taxon>
        <taxon>Kitasatosporales</taxon>
        <taxon>Streptomycetaceae</taxon>
        <taxon>Streptomyces</taxon>
    </lineage>
</organism>
<gene>
    <name evidence="1" type="ORF">ACEG43_23250</name>
</gene>
<comment type="caution">
    <text evidence="1">The sequence shown here is derived from an EMBL/GenBank/DDBJ whole genome shotgun (WGS) entry which is preliminary data.</text>
</comment>
<dbReference type="Proteomes" id="UP001571476">
    <property type="component" value="Unassembled WGS sequence"/>
</dbReference>
<evidence type="ECO:0000313" key="2">
    <source>
        <dbReference type="Proteomes" id="UP001571476"/>
    </source>
</evidence>
<accession>A0ABV4SP75</accession>
<dbReference type="EMBL" id="JBGOSP010000011">
    <property type="protein sequence ID" value="MFA3839054.1"/>
    <property type="molecule type" value="Genomic_DNA"/>
</dbReference>
<dbReference type="RefSeq" id="WP_372563977.1">
    <property type="nucleotide sequence ID" value="NZ_JBGOSP010000011.1"/>
</dbReference>
<proteinExistence type="predicted"/>
<protein>
    <submittedName>
        <fullName evidence="1">Uncharacterized protein</fullName>
    </submittedName>
</protein>
<reference evidence="1 2" key="1">
    <citation type="submission" date="2024-08" db="EMBL/GenBank/DDBJ databases">
        <title>Genome sequence of Streptomyces aureus CACIA-1.46HGO.</title>
        <authorList>
            <person name="Evangelista-Martinez Z."/>
        </authorList>
    </citation>
    <scope>NUCLEOTIDE SEQUENCE [LARGE SCALE GENOMIC DNA]</scope>
    <source>
        <strain evidence="1 2">CACIA-1.46HGO</strain>
    </source>
</reference>
<keyword evidence="2" id="KW-1185">Reference proteome</keyword>
<name>A0ABV4SP75_9ACTN</name>
<evidence type="ECO:0000313" key="1">
    <source>
        <dbReference type="EMBL" id="MFA3839054.1"/>
    </source>
</evidence>